<evidence type="ECO:0000256" key="1">
    <source>
        <dbReference type="SAM" id="MobiDB-lite"/>
    </source>
</evidence>
<gene>
    <name evidence="2" type="ORF">ACFP0N_17800</name>
</gene>
<proteinExistence type="predicted"/>
<organism evidence="2 3">
    <name type="scientific">Kitasatospora aburaviensis</name>
    <dbReference type="NCBI Taxonomy" id="67265"/>
    <lineage>
        <taxon>Bacteria</taxon>
        <taxon>Bacillati</taxon>
        <taxon>Actinomycetota</taxon>
        <taxon>Actinomycetes</taxon>
        <taxon>Kitasatosporales</taxon>
        <taxon>Streptomycetaceae</taxon>
        <taxon>Kitasatospora</taxon>
    </lineage>
</organism>
<dbReference type="Proteomes" id="UP001596067">
    <property type="component" value="Unassembled WGS sequence"/>
</dbReference>
<comment type="caution">
    <text evidence="2">The sequence shown here is derived from an EMBL/GenBank/DDBJ whole genome shotgun (WGS) entry which is preliminary data.</text>
</comment>
<dbReference type="EMBL" id="JBHSOD010000020">
    <property type="protein sequence ID" value="MFC5886824.1"/>
    <property type="molecule type" value="Genomic_DNA"/>
</dbReference>
<accession>A0ABW1F1I1</accession>
<evidence type="ECO:0000313" key="3">
    <source>
        <dbReference type="Proteomes" id="UP001596067"/>
    </source>
</evidence>
<feature type="region of interest" description="Disordered" evidence="1">
    <location>
        <begin position="1"/>
        <end position="23"/>
    </location>
</feature>
<evidence type="ECO:0000313" key="2">
    <source>
        <dbReference type="EMBL" id="MFC5886824.1"/>
    </source>
</evidence>
<reference evidence="3" key="1">
    <citation type="journal article" date="2019" name="Int. J. Syst. Evol. Microbiol.">
        <title>The Global Catalogue of Microorganisms (GCM) 10K type strain sequencing project: providing services to taxonomists for standard genome sequencing and annotation.</title>
        <authorList>
            <consortium name="The Broad Institute Genomics Platform"/>
            <consortium name="The Broad Institute Genome Sequencing Center for Infectious Disease"/>
            <person name="Wu L."/>
            <person name="Ma J."/>
        </authorList>
    </citation>
    <scope>NUCLEOTIDE SEQUENCE [LARGE SCALE GENOMIC DNA]</scope>
    <source>
        <strain evidence="3">CGMCC 4.1469</strain>
    </source>
</reference>
<sequence length="206" mass="22993">MARRKPRHGPAAPQGSARGRRRLLTSDIEAKLIEGTRQGMPVETAAAVAGVHKASFLRWLARGREEADRRRQGEPPQPAEDDYLAFHERIEQAREIANAGAIVQLRRLINGGFVTKETTRKFRDPETGQVVEETTTDRAVPDFKAISFFLERRQRTHWGKDAPAEETTIASTASVDEVDADELADRLAVTLHALEYPPDPADSPRH</sequence>
<dbReference type="RefSeq" id="WP_345330778.1">
    <property type="nucleotide sequence ID" value="NZ_BAAAVH010000123.1"/>
</dbReference>
<keyword evidence="3" id="KW-1185">Reference proteome</keyword>
<name>A0ABW1F1I1_9ACTN</name>
<protein>
    <submittedName>
        <fullName evidence="2">Uncharacterized protein</fullName>
    </submittedName>
</protein>